<proteinExistence type="predicted"/>
<gene>
    <name evidence="2" type="ORF">DPX39_110042300</name>
</gene>
<protein>
    <submittedName>
        <fullName evidence="2">Uncharacterized protein</fullName>
    </submittedName>
</protein>
<evidence type="ECO:0000313" key="2">
    <source>
        <dbReference type="EMBL" id="RHW68362.1"/>
    </source>
</evidence>
<sequence length="331" mass="36696">MSVPRLRVPDQNDEQSSAKHFPADDCPAKSSSVRTTAANGQSTAQSINVSARFLPYDDICGIGPTLHSSPTEENEMNWSHEHGANRFLSDRETHGTRRLCFTDGSSGGGTLSESQETTASEFVMELRDALKQTMAEGNSPTDLEVDGSAGPAIWMRLFERWPLELAASGYAEWWLRHPKCGEDASQLFQMFIDGIAREECRRNPLDGEKDGEELRDGVLQGALVMLQALYADPPQSLRAAFGTPLYHQQLFFRTCRLGALGDGRELALCLSLAAAIAQRIAGNKLAMRHDLSRFIGRVRRNWQALREKWSDEEKLVLEVGKVEALLAFALD</sequence>
<dbReference type="EMBL" id="QSBY01000011">
    <property type="protein sequence ID" value="RHW68362.1"/>
    <property type="molecule type" value="Genomic_DNA"/>
</dbReference>
<comment type="caution">
    <text evidence="2">The sequence shown here is derived from an EMBL/GenBank/DDBJ whole genome shotgun (WGS) entry which is preliminary data.</text>
</comment>
<feature type="compositionally biased region" description="Polar residues" evidence="1">
    <location>
        <begin position="29"/>
        <end position="43"/>
    </location>
</feature>
<dbReference type="Proteomes" id="UP000266743">
    <property type="component" value="Chromosome 11"/>
</dbReference>
<feature type="region of interest" description="Disordered" evidence="1">
    <location>
        <begin position="1"/>
        <end position="43"/>
    </location>
</feature>
<accession>A0A3L6KVC9</accession>
<organism evidence="2">
    <name type="scientific">Trypanosoma brucei equiperdum</name>
    <dbReference type="NCBI Taxonomy" id="630700"/>
    <lineage>
        <taxon>Eukaryota</taxon>
        <taxon>Discoba</taxon>
        <taxon>Euglenozoa</taxon>
        <taxon>Kinetoplastea</taxon>
        <taxon>Metakinetoplastina</taxon>
        <taxon>Trypanosomatida</taxon>
        <taxon>Trypanosomatidae</taxon>
        <taxon>Trypanosoma</taxon>
    </lineage>
</organism>
<name>A0A3L6KVC9_9TRYP</name>
<evidence type="ECO:0000256" key="1">
    <source>
        <dbReference type="SAM" id="MobiDB-lite"/>
    </source>
</evidence>
<dbReference type="AlphaFoldDB" id="A0A3L6KVC9"/>
<reference evidence="2" key="1">
    <citation type="submission" date="2018-09" db="EMBL/GenBank/DDBJ databases">
        <title>whole genome sequence of T. equiperdum IVM-t1 strain.</title>
        <authorList>
            <person name="Suganuma K."/>
        </authorList>
    </citation>
    <scope>NUCLEOTIDE SEQUENCE [LARGE SCALE GENOMIC DNA]</scope>
    <source>
        <strain evidence="2">IVM-t1</strain>
    </source>
</reference>